<dbReference type="AlphaFoldDB" id="A0AAV8PAL4"/>
<keyword evidence="2" id="KW-1185">Reference proteome</keyword>
<organism evidence="1 2">
    <name type="scientific">Ensete ventricosum</name>
    <name type="common">Abyssinian banana</name>
    <name type="synonym">Musa ensete</name>
    <dbReference type="NCBI Taxonomy" id="4639"/>
    <lineage>
        <taxon>Eukaryota</taxon>
        <taxon>Viridiplantae</taxon>
        <taxon>Streptophyta</taxon>
        <taxon>Embryophyta</taxon>
        <taxon>Tracheophyta</taxon>
        <taxon>Spermatophyta</taxon>
        <taxon>Magnoliopsida</taxon>
        <taxon>Liliopsida</taxon>
        <taxon>Zingiberales</taxon>
        <taxon>Musaceae</taxon>
        <taxon>Ensete</taxon>
    </lineage>
</organism>
<accession>A0AAV8PAL4</accession>
<sequence length="84" mass="9355">MALLLRDTVLYRRGSDLGSGGSVNTKALVFPTMEVNWGAQWASKVTLPTRIAKRQRKPQLQWASFGLLISAGFGGRRKRCHSPR</sequence>
<name>A0AAV8PAL4_ENSVE</name>
<dbReference type="EMBL" id="JAQQAF010000007">
    <property type="protein sequence ID" value="KAJ8471971.1"/>
    <property type="molecule type" value="Genomic_DNA"/>
</dbReference>
<reference evidence="1 2" key="1">
    <citation type="submission" date="2022-12" db="EMBL/GenBank/DDBJ databases">
        <title>Chromosome-scale assembly of the Ensete ventricosum genome.</title>
        <authorList>
            <person name="Dussert Y."/>
            <person name="Stocks J."/>
            <person name="Wendawek A."/>
            <person name="Woldeyes F."/>
            <person name="Nichols R.A."/>
            <person name="Borrell J.S."/>
        </authorList>
    </citation>
    <scope>NUCLEOTIDE SEQUENCE [LARGE SCALE GENOMIC DNA]</scope>
    <source>
        <strain evidence="2">cv. Maze</strain>
        <tissue evidence="1">Seeds</tissue>
    </source>
</reference>
<gene>
    <name evidence="1" type="ORF">OPV22_026314</name>
</gene>
<protein>
    <submittedName>
        <fullName evidence="1">Uncharacterized protein</fullName>
    </submittedName>
</protein>
<comment type="caution">
    <text evidence="1">The sequence shown here is derived from an EMBL/GenBank/DDBJ whole genome shotgun (WGS) entry which is preliminary data.</text>
</comment>
<evidence type="ECO:0000313" key="2">
    <source>
        <dbReference type="Proteomes" id="UP001222027"/>
    </source>
</evidence>
<proteinExistence type="predicted"/>
<dbReference type="Proteomes" id="UP001222027">
    <property type="component" value="Unassembled WGS sequence"/>
</dbReference>
<evidence type="ECO:0000313" key="1">
    <source>
        <dbReference type="EMBL" id="KAJ8471971.1"/>
    </source>
</evidence>